<dbReference type="RefSeq" id="WP_110361603.1">
    <property type="nucleotide sequence ID" value="NZ_QFLI01000006.1"/>
</dbReference>
<evidence type="ECO:0000313" key="2">
    <source>
        <dbReference type="EMBL" id="PXX99211.1"/>
    </source>
</evidence>
<evidence type="ECO:0000256" key="1">
    <source>
        <dbReference type="SAM" id="Phobius"/>
    </source>
</evidence>
<proteinExistence type="predicted"/>
<organism evidence="2 3">
    <name type="scientific">Marinifilum breve</name>
    <dbReference type="NCBI Taxonomy" id="2184082"/>
    <lineage>
        <taxon>Bacteria</taxon>
        <taxon>Pseudomonadati</taxon>
        <taxon>Bacteroidota</taxon>
        <taxon>Bacteroidia</taxon>
        <taxon>Marinilabiliales</taxon>
        <taxon>Marinifilaceae</taxon>
    </lineage>
</organism>
<protein>
    <recommendedName>
        <fullName evidence="4">Nucleoside transporter/FeoB GTPase Gate domain-containing protein</fullName>
    </recommendedName>
</protein>
<gene>
    <name evidence="2" type="ORF">DF185_15150</name>
</gene>
<feature type="transmembrane region" description="Helical" evidence="1">
    <location>
        <begin position="59"/>
        <end position="84"/>
    </location>
</feature>
<evidence type="ECO:0008006" key="4">
    <source>
        <dbReference type="Google" id="ProtNLM"/>
    </source>
</evidence>
<keyword evidence="1" id="KW-0812">Transmembrane</keyword>
<feature type="transmembrane region" description="Helical" evidence="1">
    <location>
        <begin position="330"/>
        <end position="347"/>
    </location>
</feature>
<feature type="transmembrane region" description="Helical" evidence="1">
    <location>
        <begin position="168"/>
        <end position="190"/>
    </location>
</feature>
<reference evidence="2 3" key="1">
    <citation type="submission" date="2018-05" db="EMBL/GenBank/DDBJ databases">
        <title>Marinifilum breve JC075T sp. nov., a marine bacterium isolated from Yongle Blue Hole in the South China Sea.</title>
        <authorList>
            <person name="Fu T."/>
        </authorList>
    </citation>
    <scope>NUCLEOTIDE SEQUENCE [LARGE SCALE GENOMIC DNA]</scope>
    <source>
        <strain evidence="2 3">JC075</strain>
    </source>
</reference>
<keyword evidence="1" id="KW-0472">Membrane</keyword>
<feature type="transmembrane region" description="Helical" evidence="1">
    <location>
        <begin position="133"/>
        <end position="156"/>
    </location>
</feature>
<comment type="caution">
    <text evidence="2">The sequence shown here is derived from an EMBL/GenBank/DDBJ whole genome shotgun (WGS) entry which is preliminary data.</text>
</comment>
<dbReference type="Proteomes" id="UP000248079">
    <property type="component" value="Unassembled WGS sequence"/>
</dbReference>
<feature type="transmembrane region" description="Helical" evidence="1">
    <location>
        <begin position="20"/>
        <end position="39"/>
    </location>
</feature>
<feature type="transmembrane region" description="Helical" evidence="1">
    <location>
        <begin position="302"/>
        <end position="323"/>
    </location>
</feature>
<name>A0A2V3ZWB9_9BACT</name>
<keyword evidence="1" id="KW-1133">Transmembrane helix</keyword>
<accession>A0A2V3ZWB9</accession>
<keyword evidence="3" id="KW-1185">Reference proteome</keyword>
<feature type="transmembrane region" description="Helical" evidence="1">
    <location>
        <begin position="367"/>
        <end position="392"/>
    </location>
</feature>
<evidence type="ECO:0000313" key="3">
    <source>
        <dbReference type="Proteomes" id="UP000248079"/>
    </source>
</evidence>
<dbReference type="AlphaFoldDB" id="A0A2V3ZWB9"/>
<dbReference type="EMBL" id="QFLI01000006">
    <property type="protein sequence ID" value="PXX99211.1"/>
    <property type="molecule type" value="Genomic_DNA"/>
</dbReference>
<sequence length="393" mass="42794">MNAIKSIKETDFLKKRRYEAVMFLLTFFGIFGYIGHTMGVSNMLNTIMQTAWDLLMNTVFYIMGITVLSGALGKLLIEFGVVRLLEKMLAPLMKPLFNLPGVGALAGVLTFLSDNPAIISLANDKNFSKYFKNYQLVSLTNFGTAFGMGLIVITFMSTLKIPGNDENMFIPALIGLVGALFGAVVSTRLMQRLIRGKIPVRTDNDFEGATEKISFKSEGSVFLRFLNSILDGGKSGVDLGLAIIPGVLIISTMVMMLTFGPKDPTMGYQGLAYEGVPLLPKLAGYVWWLFEGLFGFKFPELIAFPVTSLGAVGAALSLVKAFLAKGIIDGNVVAVFTAMGMCWSGYLSTHTAMLDTLNYRELTSKALLSHTIGGILAGTFAHYLYVLVSMLLY</sequence>
<dbReference type="OrthoDB" id="6189592at2"/>
<feature type="transmembrane region" description="Helical" evidence="1">
    <location>
        <begin position="239"/>
        <end position="259"/>
    </location>
</feature>